<dbReference type="GO" id="GO:0016020">
    <property type="term" value="C:membrane"/>
    <property type="evidence" value="ECO:0007669"/>
    <property type="project" value="UniProtKB-SubCell"/>
</dbReference>
<evidence type="ECO:0000256" key="7">
    <source>
        <dbReference type="ARBA" id="ARBA00022989"/>
    </source>
</evidence>
<sequence length="406" mass="46546">MADDVSGCRRKRTQYSDWIASGNSMRQENENRNWKCTRSGSNKSGAVLVTKFDDFEVGQRRRDNSKELLGIGVFNADGHDWEYGRALVKPNFTRKQVANLDLFETHFQHLLDHMPADGTVFDFQERAFRFTMDTGTEMLLGYSSNLVQPSADSVAERFAWAYDKGTSGIAQRIRLGKFARFYIDREYSEACRYVHDYVDNIVAKVIDDARTWHKERGGAQGLAEGQVEEGEERYTFLNALARDGVGAKEIRDQALNTLVAARDSSACLMSAAVFELARRPEYQAKLRQEVQDQLNGRLPTFEDLKHMTWLNRIIKETLRMYPPVPLNTRVAKRDTVLPRGGGKDGMSPIFIRAGQLIVYQVFSMHRREDIWGSDAHQFCPERWEKARPTFEYLPFNAGQRICPELS</sequence>
<keyword evidence="11" id="KW-0472">Membrane</keyword>
<accession>A0AAJ0D064</accession>
<gene>
    <name evidence="13" type="ORF">QQS21_000278</name>
</gene>
<dbReference type="PRINTS" id="PR00464">
    <property type="entry name" value="EP450II"/>
</dbReference>
<dbReference type="PRINTS" id="PR01239">
    <property type="entry name" value="EP450IICYP52"/>
</dbReference>
<evidence type="ECO:0000256" key="8">
    <source>
        <dbReference type="ARBA" id="ARBA00023002"/>
    </source>
</evidence>
<comment type="caution">
    <text evidence="13">The sequence shown here is derived from an EMBL/GenBank/DDBJ whole genome shotgun (WGS) entry which is preliminary data.</text>
</comment>
<dbReference type="GO" id="GO:0005506">
    <property type="term" value="F:iron ion binding"/>
    <property type="evidence" value="ECO:0007669"/>
    <property type="project" value="InterPro"/>
</dbReference>
<protein>
    <recommendedName>
        <fullName evidence="15">Cytochrome P450</fullName>
    </recommendedName>
</protein>
<dbReference type="PRINTS" id="PR00385">
    <property type="entry name" value="P450"/>
</dbReference>
<keyword evidence="5" id="KW-0812">Transmembrane</keyword>
<dbReference type="InterPro" id="IPR047146">
    <property type="entry name" value="Cyt_P450_E_CYP52_fungi"/>
</dbReference>
<name>A0AAJ0D064_9HYPO</name>
<evidence type="ECO:0000256" key="6">
    <source>
        <dbReference type="ARBA" id="ARBA00022723"/>
    </source>
</evidence>
<dbReference type="InterPro" id="IPR002974">
    <property type="entry name" value="Cyt_P450_E_CYP52_ascomycetes"/>
</dbReference>
<organism evidence="13 14">
    <name type="scientific">Conoideocrella luteorostrata</name>
    <dbReference type="NCBI Taxonomy" id="1105319"/>
    <lineage>
        <taxon>Eukaryota</taxon>
        <taxon>Fungi</taxon>
        <taxon>Dikarya</taxon>
        <taxon>Ascomycota</taxon>
        <taxon>Pezizomycotina</taxon>
        <taxon>Sordariomycetes</taxon>
        <taxon>Hypocreomycetidae</taxon>
        <taxon>Hypocreales</taxon>
        <taxon>Clavicipitaceae</taxon>
        <taxon>Conoideocrella</taxon>
    </lineage>
</organism>
<evidence type="ECO:0000256" key="11">
    <source>
        <dbReference type="ARBA" id="ARBA00023136"/>
    </source>
</evidence>
<keyword evidence="8" id="KW-0560">Oxidoreductase</keyword>
<dbReference type="InterPro" id="IPR036396">
    <property type="entry name" value="Cyt_P450_sf"/>
</dbReference>
<evidence type="ECO:0000256" key="3">
    <source>
        <dbReference type="ARBA" id="ARBA00010617"/>
    </source>
</evidence>
<keyword evidence="10" id="KW-0503">Monooxygenase</keyword>
<keyword evidence="6 12" id="KW-0479">Metal-binding</keyword>
<evidence type="ECO:0000256" key="5">
    <source>
        <dbReference type="ARBA" id="ARBA00022692"/>
    </source>
</evidence>
<dbReference type="Pfam" id="PF00067">
    <property type="entry name" value="p450"/>
    <property type="match status" value="1"/>
</dbReference>
<reference evidence="13" key="1">
    <citation type="submission" date="2023-06" db="EMBL/GenBank/DDBJ databases">
        <title>Conoideocrella luteorostrata (Hypocreales: Clavicipitaceae), a potential biocontrol fungus for elongate hemlock scale in United States Christmas tree production areas.</title>
        <authorList>
            <person name="Barrett H."/>
            <person name="Lovett B."/>
            <person name="Macias A.M."/>
            <person name="Stajich J.E."/>
            <person name="Kasson M.T."/>
        </authorList>
    </citation>
    <scope>NUCLEOTIDE SEQUENCE</scope>
    <source>
        <strain evidence="13">ARSEF 14590</strain>
    </source>
</reference>
<evidence type="ECO:0008006" key="15">
    <source>
        <dbReference type="Google" id="ProtNLM"/>
    </source>
</evidence>
<dbReference type="Proteomes" id="UP001251528">
    <property type="component" value="Unassembled WGS sequence"/>
</dbReference>
<dbReference type="GO" id="GO:0020037">
    <property type="term" value="F:heme binding"/>
    <property type="evidence" value="ECO:0007669"/>
    <property type="project" value="InterPro"/>
</dbReference>
<evidence type="ECO:0000256" key="2">
    <source>
        <dbReference type="ARBA" id="ARBA00004167"/>
    </source>
</evidence>
<dbReference type="GO" id="GO:0016712">
    <property type="term" value="F:oxidoreductase activity, acting on paired donors, with incorporation or reduction of molecular oxygen, reduced flavin or flavoprotein as one donor, and incorporation of one atom of oxygen"/>
    <property type="evidence" value="ECO:0007669"/>
    <property type="project" value="InterPro"/>
</dbReference>
<keyword evidence="14" id="KW-1185">Reference proteome</keyword>
<evidence type="ECO:0000256" key="12">
    <source>
        <dbReference type="PIRSR" id="PIRSR602402-1"/>
    </source>
</evidence>
<evidence type="ECO:0000256" key="9">
    <source>
        <dbReference type="ARBA" id="ARBA00023004"/>
    </source>
</evidence>
<evidence type="ECO:0000256" key="10">
    <source>
        <dbReference type="ARBA" id="ARBA00023033"/>
    </source>
</evidence>
<dbReference type="AlphaFoldDB" id="A0AAJ0D064"/>
<comment type="subcellular location">
    <subcellularLocation>
        <location evidence="2">Membrane</location>
        <topology evidence="2">Single-pass membrane protein</topology>
    </subcellularLocation>
</comment>
<evidence type="ECO:0000313" key="14">
    <source>
        <dbReference type="Proteomes" id="UP001251528"/>
    </source>
</evidence>
<keyword evidence="9 12" id="KW-0408">Iron</keyword>
<dbReference type="CDD" id="cd11063">
    <property type="entry name" value="CYP52"/>
    <property type="match status" value="1"/>
</dbReference>
<evidence type="ECO:0000256" key="4">
    <source>
        <dbReference type="ARBA" id="ARBA00022617"/>
    </source>
</evidence>
<dbReference type="PANTHER" id="PTHR24287">
    <property type="entry name" value="P450, PUTATIVE (EUROFUNG)-RELATED"/>
    <property type="match status" value="1"/>
</dbReference>
<feature type="binding site" description="axial binding residue" evidence="12">
    <location>
        <position position="402"/>
    </location>
    <ligand>
        <name>heme</name>
        <dbReference type="ChEBI" id="CHEBI:30413"/>
    </ligand>
    <ligandPart>
        <name>Fe</name>
        <dbReference type="ChEBI" id="CHEBI:18248"/>
    </ligandPart>
</feature>
<dbReference type="SUPFAM" id="SSF48264">
    <property type="entry name" value="Cytochrome P450"/>
    <property type="match status" value="1"/>
</dbReference>
<evidence type="ECO:0000313" key="13">
    <source>
        <dbReference type="EMBL" id="KAK2616900.1"/>
    </source>
</evidence>
<dbReference type="InterPro" id="IPR001128">
    <property type="entry name" value="Cyt_P450"/>
</dbReference>
<dbReference type="InterPro" id="IPR002402">
    <property type="entry name" value="Cyt_P450_E_grp-II"/>
</dbReference>
<dbReference type="PANTHER" id="PTHR24287:SF1">
    <property type="entry name" value="P450, PUTATIVE (EUROFUNG)-RELATED"/>
    <property type="match status" value="1"/>
</dbReference>
<comment type="similarity">
    <text evidence="3">Belongs to the cytochrome P450 family.</text>
</comment>
<keyword evidence="4 12" id="KW-0349">Heme</keyword>
<dbReference type="Gene3D" id="1.10.630.10">
    <property type="entry name" value="Cytochrome P450"/>
    <property type="match status" value="1"/>
</dbReference>
<keyword evidence="7" id="KW-1133">Transmembrane helix</keyword>
<comment type="cofactor">
    <cofactor evidence="1 12">
        <name>heme</name>
        <dbReference type="ChEBI" id="CHEBI:30413"/>
    </cofactor>
</comment>
<evidence type="ECO:0000256" key="1">
    <source>
        <dbReference type="ARBA" id="ARBA00001971"/>
    </source>
</evidence>
<proteinExistence type="inferred from homology"/>
<dbReference type="EMBL" id="JASWJB010000002">
    <property type="protein sequence ID" value="KAK2616900.1"/>
    <property type="molecule type" value="Genomic_DNA"/>
</dbReference>